<dbReference type="Gene3D" id="3.40.50.150">
    <property type="entry name" value="Vaccinia Virus protein VP39"/>
    <property type="match status" value="1"/>
</dbReference>
<dbReference type="Pfam" id="PF01555">
    <property type="entry name" value="N6_N4_Mtase"/>
    <property type="match status" value="1"/>
</dbReference>
<evidence type="ECO:0000313" key="6">
    <source>
        <dbReference type="EMBL" id="MXY33723.1"/>
    </source>
</evidence>
<dbReference type="GO" id="GO:0008170">
    <property type="term" value="F:N-methyltransferase activity"/>
    <property type="evidence" value="ECO:0007669"/>
    <property type="project" value="InterPro"/>
</dbReference>
<dbReference type="SUPFAM" id="SSF53335">
    <property type="entry name" value="S-adenosyl-L-methionine-dependent methyltransferases"/>
    <property type="match status" value="1"/>
</dbReference>
<proteinExistence type="predicted"/>
<evidence type="ECO:0000256" key="2">
    <source>
        <dbReference type="ARBA" id="ARBA00022603"/>
    </source>
</evidence>
<accession>A0A6B0Y0V8</accession>
<evidence type="ECO:0000259" key="5">
    <source>
        <dbReference type="Pfam" id="PF01555"/>
    </source>
</evidence>
<sequence>MWDSARGASTKDHPAPFPVELAERLIRMFSFAGDTVFDPFTGTATTQVAARQCGRSSIGAEVDFAEGPRIVADPDMSAFFDRLASCVRERNPDRFRDGPT</sequence>
<comment type="catalytic activity">
    <reaction evidence="4">
        <text>a 2'-deoxyadenosine in DNA + S-adenosyl-L-methionine = an N(6)-methyl-2'-deoxyadenosine in DNA + S-adenosyl-L-homocysteine + H(+)</text>
        <dbReference type="Rhea" id="RHEA:15197"/>
        <dbReference type="Rhea" id="RHEA-COMP:12418"/>
        <dbReference type="Rhea" id="RHEA-COMP:12419"/>
        <dbReference type="ChEBI" id="CHEBI:15378"/>
        <dbReference type="ChEBI" id="CHEBI:57856"/>
        <dbReference type="ChEBI" id="CHEBI:59789"/>
        <dbReference type="ChEBI" id="CHEBI:90615"/>
        <dbReference type="ChEBI" id="CHEBI:90616"/>
        <dbReference type="EC" id="2.1.1.72"/>
    </reaction>
</comment>
<evidence type="ECO:0000256" key="1">
    <source>
        <dbReference type="ARBA" id="ARBA00011900"/>
    </source>
</evidence>
<gene>
    <name evidence="6" type="ORF">F4Y60_06470</name>
</gene>
<dbReference type="InterPro" id="IPR002941">
    <property type="entry name" value="DNA_methylase_N4/N6"/>
</dbReference>
<dbReference type="InterPro" id="IPR029063">
    <property type="entry name" value="SAM-dependent_MTases_sf"/>
</dbReference>
<name>A0A6B0Y0V8_9RHOB</name>
<evidence type="ECO:0000256" key="3">
    <source>
        <dbReference type="ARBA" id="ARBA00022679"/>
    </source>
</evidence>
<dbReference type="EMBL" id="VXRY01000259">
    <property type="protein sequence ID" value="MXY33723.1"/>
    <property type="molecule type" value="Genomic_DNA"/>
</dbReference>
<keyword evidence="2 6" id="KW-0489">Methyltransferase</keyword>
<comment type="caution">
    <text evidence="6">The sequence shown here is derived from an EMBL/GenBank/DDBJ whole genome shotgun (WGS) entry which is preliminary data.</text>
</comment>
<dbReference type="GO" id="GO:0009007">
    <property type="term" value="F:site-specific DNA-methyltransferase (adenine-specific) activity"/>
    <property type="evidence" value="ECO:0007669"/>
    <property type="project" value="UniProtKB-EC"/>
</dbReference>
<dbReference type="PRINTS" id="PR00508">
    <property type="entry name" value="S21N4MTFRASE"/>
</dbReference>
<dbReference type="GO" id="GO:0032259">
    <property type="term" value="P:methylation"/>
    <property type="evidence" value="ECO:0007669"/>
    <property type="project" value="UniProtKB-KW"/>
</dbReference>
<evidence type="ECO:0000256" key="4">
    <source>
        <dbReference type="ARBA" id="ARBA00047942"/>
    </source>
</evidence>
<protein>
    <recommendedName>
        <fullName evidence="1">site-specific DNA-methyltransferase (adenine-specific)</fullName>
        <ecNumber evidence="1">2.1.1.72</ecNumber>
    </recommendedName>
</protein>
<dbReference type="EC" id="2.1.1.72" evidence="1"/>
<reference evidence="6" key="1">
    <citation type="submission" date="2019-09" db="EMBL/GenBank/DDBJ databases">
        <title>Characterisation of the sponge microbiome using genome-centric metagenomics.</title>
        <authorList>
            <person name="Engelberts J.P."/>
            <person name="Robbins S.J."/>
            <person name="De Goeij J.M."/>
            <person name="Aranda M."/>
            <person name="Bell S.C."/>
            <person name="Webster N.S."/>
        </authorList>
    </citation>
    <scope>NUCLEOTIDE SEQUENCE</scope>
    <source>
        <strain evidence="6">SB0664_bin_43</strain>
    </source>
</reference>
<dbReference type="AlphaFoldDB" id="A0A6B0Y0V8"/>
<dbReference type="GO" id="GO:0003677">
    <property type="term" value="F:DNA binding"/>
    <property type="evidence" value="ECO:0007669"/>
    <property type="project" value="InterPro"/>
</dbReference>
<organism evidence="6">
    <name type="scientific">Boseongicola sp. SB0664_bin_43</name>
    <dbReference type="NCBI Taxonomy" id="2604844"/>
    <lineage>
        <taxon>Bacteria</taxon>
        <taxon>Pseudomonadati</taxon>
        <taxon>Pseudomonadota</taxon>
        <taxon>Alphaproteobacteria</taxon>
        <taxon>Rhodobacterales</taxon>
        <taxon>Paracoccaceae</taxon>
        <taxon>Boseongicola</taxon>
    </lineage>
</organism>
<keyword evidence="3 6" id="KW-0808">Transferase</keyword>
<feature type="domain" description="DNA methylase N-4/N-6" evidence="5">
    <location>
        <begin position="11"/>
        <end position="62"/>
    </location>
</feature>
<dbReference type="InterPro" id="IPR001091">
    <property type="entry name" value="RM_Methyltransferase"/>
</dbReference>